<evidence type="ECO:0000313" key="3">
    <source>
        <dbReference type="Proteomes" id="UP001157006"/>
    </source>
</evidence>
<reference evidence="2 3" key="1">
    <citation type="submission" date="2023-01" db="EMBL/GenBank/DDBJ databases">
        <authorList>
            <person name="Kreplak J."/>
        </authorList>
    </citation>
    <scope>NUCLEOTIDE SEQUENCE [LARGE SCALE GENOMIC DNA]</scope>
</reference>
<name>A0AAV0YUQ2_VICFA</name>
<feature type="domain" description="R13L1/DRL21-like LRR repeat region" evidence="1">
    <location>
        <begin position="27"/>
        <end position="130"/>
    </location>
</feature>
<gene>
    <name evidence="2" type="ORF">VFH_I413240</name>
</gene>
<dbReference type="InterPro" id="IPR032675">
    <property type="entry name" value="LRR_dom_sf"/>
</dbReference>
<proteinExistence type="predicted"/>
<dbReference type="SUPFAM" id="SSF52047">
    <property type="entry name" value="RNI-like"/>
    <property type="match status" value="1"/>
</dbReference>
<dbReference type="Pfam" id="PF25019">
    <property type="entry name" value="LRR_R13L1-DRL21"/>
    <property type="match status" value="1"/>
</dbReference>
<dbReference type="EMBL" id="OX451736">
    <property type="protein sequence ID" value="CAI8589855.1"/>
    <property type="molecule type" value="Genomic_DNA"/>
</dbReference>
<protein>
    <recommendedName>
        <fullName evidence="1">R13L1/DRL21-like LRR repeat region domain-containing protein</fullName>
    </recommendedName>
</protein>
<accession>A0AAV0YUQ2</accession>
<dbReference type="AlphaFoldDB" id="A0AAV0YUQ2"/>
<dbReference type="Gene3D" id="3.80.10.10">
    <property type="entry name" value="Ribonuclease Inhibitor"/>
    <property type="match status" value="1"/>
</dbReference>
<evidence type="ECO:0000259" key="1">
    <source>
        <dbReference type="Pfam" id="PF25019"/>
    </source>
</evidence>
<organism evidence="2 3">
    <name type="scientific">Vicia faba</name>
    <name type="common">Broad bean</name>
    <name type="synonym">Faba vulgaris</name>
    <dbReference type="NCBI Taxonomy" id="3906"/>
    <lineage>
        <taxon>Eukaryota</taxon>
        <taxon>Viridiplantae</taxon>
        <taxon>Streptophyta</taxon>
        <taxon>Embryophyta</taxon>
        <taxon>Tracheophyta</taxon>
        <taxon>Spermatophyta</taxon>
        <taxon>Magnoliopsida</taxon>
        <taxon>eudicotyledons</taxon>
        <taxon>Gunneridae</taxon>
        <taxon>Pentapetalae</taxon>
        <taxon>rosids</taxon>
        <taxon>fabids</taxon>
        <taxon>Fabales</taxon>
        <taxon>Fabaceae</taxon>
        <taxon>Papilionoideae</taxon>
        <taxon>50 kb inversion clade</taxon>
        <taxon>NPAAA clade</taxon>
        <taxon>Hologalegina</taxon>
        <taxon>IRL clade</taxon>
        <taxon>Fabeae</taxon>
        <taxon>Vicia</taxon>
    </lineage>
</organism>
<dbReference type="Proteomes" id="UP001157006">
    <property type="component" value="Chromosome 1L"/>
</dbReference>
<sequence>MPKEMEKLKNQEEFSSYYMGKDSEPNIEQLEEFNLHEKLSIFYIQNIVDPLNTFLANFKNKVNLVELKLTWNTNSDNSQKEREVLEKLQLSKHLKKLSIESCGDTLFPHWFGDNSLSHIVSLKLSNCGNCIWKP</sequence>
<dbReference type="InterPro" id="IPR056789">
    <property type="entry name" value="LRR_R13L1-DRL21"/>
</dbReference>
<keyword evidence="3" id="KW-1185">Reference proteome</keyword>
<evidence type="ECO:0000313" key="2">
    <source>
        <dbReference type="EMBL" id="CAI8589855.1"/>
    </source>
</evidence>